<feature type="transmembrane region" description="Helical" evidence="10">
    <location>
        <begin position="170"/>
        <end position="196"/>
    </location>
</feature>
<dbReference type="InterPro" id="IPR005074">
    <property type="entry name" value="Peptidase_C39"/>
</dbReference>
<evidence type="ECO:0000256" key="1">
    <source>
        <dbReference type="ARBA" id="ARBA00004651"/>
    </source>
</evidence>
<reference evidence="14 15" key="1">
    <citation type="submission" date="2016-12" db="EMBL/GenBank/DDBJ databases">
        <authorList>
            <person name="Song W.-J."/>
            <person name="Kurnit D.M."/>
        </authorList>
    </citation>
    <scope>NUCLEOTIDE SEQUENCE [LARGE SCALE GENOMIC DNA]</scope>
    <source>
        <strain evidence="14 15">DSM 18488</strain>
    </source>
</reference>
<evidence type="ECO:0000259" key="12">
    <source>
        <dbReference type="PROSITE" id="PS50929"/>
    </source>
</evidence>
<comment type="subcellular location">
    <subcellularLocation>
        <location evidence="1">Cell membrane</location>
        <topology evidence="1">Multi-pass membrane protein</topology>
    </subcellularLocation>
</comment>
<keyword evidence="4 10" id="KW-0812">Transmembrane</keyword>
<keyword evidence="5" id="KW-0547">Nucleotide-binding</keyword>
<evidence type="ECO:0000256" key="8">
    <source>
        <dbReference type="ARBA" id="ARBA00022989"/>
    </source>
</evidence>
<keyword evidence="8 10" id="KW-1133">Transmembrane helix</keyword>
<dbReference type="GO" id="GO:0015421">
    <property type="term" value="F:ABC-type oligopeptide transporter activity"/>
    <property type="evidence" value="ECO:0007669"/>
    <property type="project" value="TreeGrafter"/>
</dbReference>
<dbReference type="PROSITE" id="PS50893">
    <property type="entry name" value="ABC_TRANSPORTER_2"/>
    <property type="match status" value="1"/>
</dbReference>
<proteinExistence type="predicted"/>
<feature type="transmembrane region" description="Helical" evidence="10">
    <location>
        <begin position="396"/>
        <end position="416"/>
    </location>
</feature>
<dbReference type="GO" id="GO:0006508">
    <property type="term" value="P:proteolysis"/>
    <property type="evidence" value="ECO:0007669"/>
    <property type="project" value="InterPro"/>
</dbReference>
<dbReference type="InterPro" id="IPR036640">
    <property type="entry name" value="ABC1_TM_sf"/>
</dbReference>
<feature type="domain" description="ABC transmembrane type-1" evidence="12">
    <location>
        <begin position="174"/>
        <end position="452"/>
    </location>
</feature>
<dbReference type="SMART" id="SM00382">
    <property type="entry name" value="AAA"/>
    <property type="match status" value="1"/>
</dbReference>
<evidence type="ECO:0000256" key="10">
    <source>
        <dbReference type="SAM" id="Phobius"/>
    </source>
</evidence>
<evidence type="ECO:0000313" key="15">
    <source>
        <dbReference type="Proteomes" id="UP000184603"/>
    </source>
</evidence>
<dbReference type="InterPro" id="IPR027417">
    <property type="entry name" value="P-loop_NTPase"/>
</dbReference>
<dbReference type="PANTHER" id="PTHR43394:SF1">
    <property type="entry name" value="ATP-BINDING CASSETTE SUB-FAMILY B MEMBER 10, MITOCHONDRIAL"/>
    <property type="match status" value="1"/>
</dbReference>
<dbReference type="CDD" id="cd03245">
    <property type="entry name" value="ABCC_bacteriocin_exporters"/>
    <property type="match status" value="1"/>
</dbReference>
<dbReference type="InterPro" id="IPR039421">
    <property type="entry name" value="Type_1_exporter"/>
</dbReference>
<dbReference type="Pfam" id="PF00664">
    <property type="entry name" value="ABC_membrane"/>
    <property type="match status" value="1"/>
</dbReference>
<dbReference type="Gene3D" id="3.40.50.300">
    <property type="entry name" value="P-loop containing nucleotide triphosphate hydrolases"/>
    <property type="match status" value="1"/>
</dbReference>
<feature type="transmembrane region" description="Helical" evidence="10">
    <location>
        <begin position="308"/>
        <end position="327"/>
    </location>
</feature>
<evidence type="ECO:0000256" key="3">
    <source>
        <dbReference type="ARBA" id="ARBA00022475"/>
    </source>
</evidence>
<evidence type="ECO:0000256" key="2">
    <source>
        <dbReference type="ARBA" id="ARBA00022448"/>
    </source>
</evidence>
<dbReference type="GO" id="GO:0005886">
    <property type="term" value="C:plasma membrane"/>
    <property type="evidence" value="ECO:0007669"/>
    <property type="project" value="UniProtKB-SubCell"/>
</dbReference>
<dbReference type="NCBIfam" id="TIGR03375">
    <property type="entry name" value="type_I_sec_LssB"/>
    <property type="match status" value="1"/>
</dbReference>
<name>A0A1M7Y942_9BACT</name>
<dbReference type="CDD" id="cd02421">
    <property type="entry name" value="Peptidase_C39_likeD"/>
    <property type="match status" value="1"/>
</dbReference>
<dbReference type="FunFam" id="3.40.50.300:FF:000299">
    <property type="entry name" value="ABC transporter ATP-binding protein/permease"/>
    <property type="match status" value="1"/>
</dbReference>
<evidence type="ECO:0000256" key="6">
    <source>
        <dbReference type="ARBA" id="ARBA00022801"/>
    </source>
</evidence>
<dbReference type="GO" id="GO:0005524">
    <property type="term" value="F:ATP binding"/>
    <property type="evidence" value="ECO:0007669"/>
    <property type="project" value="UniProtKB-KW"/>
</dbReference>
<dbReference type="PANTHER" id="PTHR43394">
    <property type="entry name" value="ATP-DEPENDENT PERMEASE MDL1, MITOCHONDRIAL"/>
    <property type="match status" value="1"/>
</dbReference>
<dbReference type="PROSITE" id="PS50990">
    <property type="entry name" value="PEPTIDASE_C39"/>
    <property type="match status" value="1"/>
</dbReference>
<evidence type="ECO:0000256" key="5">
    <source>
        <dbReference type="ARBA" id="ARBA00022741"/>
    </source>
</evidence>
<evidence type="ECO:0000259" key="13">
    <source>
        <dbReference type="PROSITE" id="PS50990"/>
    </source>
</evidence>
<dbReference type="SUPFAM" id="SSF52540">
    <property type="entry name" value="P-loop containing nucleoside triphosphate hydrolases"/>
    <property type="match status" value="1"/>
</dbReference>
<evidence type="ECO:0000256" key="7">
    <source>
        <dbReference type="ARBA" id="ARBA00022840"/>
    </source>
</evidence>
<evidence type="ECO:0000313" key="14">
    <source>
        <dbReference type="EMBL" id="SHO49153.1"/>
    </source>
</evidence>
<dbReference type="InterPro" id="IPR003593">
    <property type="entry name" value="AAA+_ATPase"/>
</dbReference>
<accession>A0A1M7Y942</accession>
<dbReference type="STRING" id="1121416.SAMN02745220_02726"/>
<dbReference type="RefSeq" id="WP_073614004.1">
    <property type="nucleotide sequence ID" value="NZ_FRFE01000012.1"/>
</dbReference>
<sequence>MVDNLQYDPLLLCLVALTKIDNRPASAESLVEGLPFNPAEEKKRLFSIHGSKSNFSRAASRAGFNSNLQQRPLDSIPAVVLPVILLLKNDNACVLTKISPEERRAVIIMPTVDDTPIEIELDKLEEEYLGYVFFLKKQYQGFGRENLITESIKQDNKNWFFGTLYRFKDIYIRVIIATLFINVFVIAGPLFTMNVYDRVIPHNAIDTLWVLAIGIGLIYIFDLTLKFLRTILLEQAAKKSDIILSSMLFQHSMNLKMVERPRSVGAFASNIRDFDGVRSFFASTALTAFIELPFSVIFLVVIYTIHPVLVLLPLTVVFVLFIITVPMKNSIQKIVDSTHQAIGRRNSILVESLSNLETVKAFNASSTVQWHWEESTGDIASKSLGSRIRFSSLSTLSSFLTQLCSVLVIVAGVYLIKNGELTMGGLIAVNILATRTIAPWTQAATLLTNYQQMKTALHSLNELMAKQEERPDGKRFIRRPEFKGDIELKNVSFTYPDEQKQALKNISFRIKPGERVGIIGAVGSGKSTLSNLLMGFFDAESGSVFIDGLDIKQIDPVDLRQNVHFVPQEVTLFSGTVRDNITLKSPHATDAEIVKAANFGVVNALTDRHPLGMDLQVGERGRNISGGQRQSIALARAFISESPIVLLDEPTNAMDYNTEIKVINNLNEATKGKTTIIITHKPSILAIVDRLLVMDDGTLVMDGPKDEILAKLGGKSL</sequence>
<evidence type="ECO:0000256" key="9">
    <source>
        <dbReference type="ARBA" id="ARBA00023136"/>
    </source>
</evidence>
<feature type="domain" description="ABC transporter" evidence="11">
    <location>
        <begin position="486"/>
        <end position="717"/>
    </location>
</feature>
<dbReference type="EMBL" id="FRFE01000012">
    <property type="protein sequence ID" value="SHO49153.1"/>
    <property type="molecule type" value="Genomic_DNA"/>
</dbReference>
<keyword evidence="9 10" id="KW-0472">Membrane</keyword>
<dbReference type="SUPFAM" id="SSF90123">
    <property type="entry name" value="ABC transporter transmembrane region"/>
    <property type="match status" value="1"/>
</dbReference>
<dbReference type="OrthoDB" id="9772049at2"/>
<dbReference type="GO" id="GO:0016887">
    <property type="term" value="F:ATP hydrolysis activity"/>
    <property type="evidence" value="ECO:0007669"/>
    <property type="project" value="InterPro"/>
</dbReference>
<keyword evidence="3" id="KW-1003">Cell membrane</keyword>
<dbReference type="Gene3D" id="1.20.1560.10">
    <property type="entry name" value="ABC transporter type 1, transmembrane domain"/>
    <property type="match status" value="1"/>
</dbReference>
<keyword evidence="6" id="KW-0378">Hydrolase</keyword>
<evidence type="ECO:0000259" key="11">
    <source>
        <dbReference type="PROSITE" id="PS50893"/>
    </source>
</evidence>
<keyword evidence="15" id="KW-1185">Reference proteome</keyword>
<organism evidence="14 15">
    <name type="scientific">Desulfopila aestuarii DSM 18488</name>
    <dbReference type="NCBI Taxonomy" id="1121416"/>
    <lineage>
        <taxon>Bacteria</taxon>
        <taxon>Pseudomonadati</taxon>
        <taxon>Thermodesulfobacteriota</taxon>
        <taxon>Desulfobulbia</taxon>
        <taxon>Desulfobulbales</taxon>
        <taxon>Desulfocapsaceae</taxon>
        <taxon>Desulfopila</taxon>
    </lineage>
</organism>
<dbReference type="Gene3D" id="3.90.70.10">
    <property type="entry name" value="Cysteine proteinases"/>
    <property type="match status" value="1"/>
</dbReference>
<protein>
    <submittedName>
        <fullName evidence="14">ATP-binding cassette, subfamily C, LapB</fullName>
    </submittedName>
</protein>
<dbReference type="CDD" id="cd18587">
    <property type="entry name" value="ABC_6TM_LapB_like"/>
    <property type="match status" value="1"/>
</dbReference>
<keyword evidence="2" id="KW-0813">Transport</keyword>
<dbReference type="InterPro" id="IPR011527">
    <property type="entry name" value="ABC1_TM_dom"/>
</dbReference>
<dbReference type="AlphaFoldDB" id="A0A1M7Y942"/>
<keyword evidence="7 14" id="KW-0067">ATP-binding</keyword>
<evidence type="ECO:0000256" key="4">
    <source>
        <dbReference type="ARBA" id="ARBA00022692"/>
    </source>
</evidence>
<dbReference type="InterPro" id="IPR003439">
    <property type="entry name" value="ABC_transporter-like_ATP-bd"/>
</dbReference>
<gene>
    <name evidence="14" type="ORF">SAMN02745220_02726</name>
</gene>
<dbReference type="GO" id="GO:0008233">
    <property type="term" value="F:peptidase activity"/>
    <property type="evidence" value="ECO:0007669"/>
    <property type="project" value="InterPro"/>
</dbReference>
<dbReference type="PROSITE" id="PS50929">
    <property type="entry name" value="ABC_TM1F"/>
    <property type="match status" value="1"/>
</dbReference>
<feature type="domain" description="Peptidase C39" evidence="13">
    <location>
        <begin position="1"/>
        <end position="135"/>
    </location>
</feature>
<dbReference type="InterPro" id="IPR017750">
    <property type="entry name" value="ATPase_T1SS"/>
</dbReference>
<feature type="transmembrane region" description="Helical" evidence="10">
    <location>
        <begin position="280"/>
        <end position="302"/>
    </location>
</feature>
<dbReference type="Proteomes" id="UP000184603">
    <property type="component" value="Unassembled WGS sequence"/>
</dbReference>
<feature type="transmembrane region" description="Helical" evidence="10">
    <location>
        <begin position="208"/>
        <end position="228"/>
    </location>
</feature>
<dbReference type="Pfam" id="PF00005">
    <property type="entry name" value="ABC_tran"/>
    <property type="match status" value="1"/>
</dbReference>